<keyword evidence="3" id="KW-1185">Reference proteome</keyword>
<dbReference type="STRING" id="1871111.GCA_001704615_01088"/>
<dbReference type="AlphaFoldDB" id="A0A2S2FDN8"/>
<dbReference type="Proteomes" id="UP000245977">
    <property type="component" value="Chromosome"/>
</dbReference>
<sequence>MNRKTQQDMQDLLQCFYHKKMPPLGLKYANTLFQITADFSDDSLKQIDELLLALHHQNIRPNDLVTEKDGLNFLMVVIGYLCDVIAERTQQKVEWYNYYEAIKILPSDYELPLDFFSSMVAIIHHQVCLPLGVISDLLTQGETSDRTCLTYVHSRQTVIAGSNTRNINEYCANYVQALQQHAYISGGNAYRKATDLIDFDFSLASIQKIDLLLNSIRQHEQLNPTKYADFMQNKEKSNFLVALSYYLGTTIAHQTLSSVKWFSFEEYKAMFSQDEDETFRYELAQVFVFQNQISFPMSVLTAILFDDAQPVQSCLEYVQKYMALSSDHLVYFPSSLKDVEQPEITANIIRAFKHAGFLAGYASSMLDGSSLTPCLLVTKENKIQIIKLMQDNPREKAFTELENNPQNHPFQIFCEDIHAYLPTGRTDAIYLKIQIYTPTKTAVSLVIPYTKNAENKIEEIYSVIQYTPSDLSLAQFEAAMTAFYQSAFEFQDSFTQQSFWQAHFKDKILRRPSGYLLNDTQADEFLLTLSTIFPTIVEVTKPFTSETNIPIQAVEANNEISAVAAIPDVSNPALIKALEILKTNEDDHEKAQQAIGIIASLVMNDDPEAMQLMAHFHTEGKYVEKDSKQAFFYLVETAKIQMDEISFKNAMRFYASPSNDLNKNDPDVEEWLLSLAAEFDRATAEKPDVGQLNGSTTRRRHTHKIDQPLTTAQWINRILLGISVVLILIIIFK</sequence>
<evidence type="ECO:0000313" key="3">
    <source>
        <dbReference type="Proteomes" id="UP000245977"/>
    </source>
</evidence>
<dbReference type="Gene3D" id="1.25.40.10">
    <property type="entry name" value="Tetratricopeptide repeat domain"/>
    <property type="match status" value="1"/>
</dbReference>
<dbReference type="RefSeq" id="WP_065994967.1">
    <property type="nucleotide sequence ID" value="NZ_CP029397.2"/>
</dbReference>
<accession>A0A2S2FDN8</accession>
<organism evidence="2 3">
    <name type="scientific">Acinetobacter defluvii</name>
    <dbReference type="NCBI Taxonomy" id="1871111"/>
    <lineage>
        <taxon>Bacteria</taxon>
        <taxon>Pseudomonadati</taxon>
        <taxon>Pseudomonadota</taxon>
        <taxon>Gammaproteobacteria</taxon>
        <taxon>Moraxellales</taxon>
        <taxon>Moraxellaceae</taxon>
        <taxon>Acinetobacter</taxon>
    </lineage>
</organism>
<evidence type="ECO:0000313" key="2">
    <source>
        <dbReference type="EMBL" id="AWL29091.1"/>
    </source>
</evidence>
<evidence type="ECO:0008006" key="4">
    <source>
        <dbReference type="Google" id="ProtNLM"/>
    </source>
</evidence>
<keyword evidence="1" id="KW-0472">Membrane</keyword>
<dbReference type="KEGG" id="adv:DJ533_11185"/>
<evidence type="ECO:0000256" key="1">
    <source>
        <dbReference type="SAM" id="Phobius"/>
    </source>
</evidence>
<gene>
    <name evidence="2" type="ORF">DJ533_11185</name>
</gene>
<feature type="transmembrane region" description="Helical" evidence="1">
    <location>
        <begin position="714"/>
        <end position="732"/>
    </location>
</feature>
<dbReference type="OrthoDB" id="6664285at2"/>
<proteinExistence type="predicted"/>
<name>A0A2S2FDN8_9GAMM</name>
<protein>
    <recommendedName>
        <fullName evidence="4">Sel1 repeat family protein</fullName>
    </recommendedName>
</protein>
<dbReference type="InterPro" id="IPR011990">
    <property type="entry name" value="TPR-like_helical_dom_sf"/>
</dbReference>
<reference evidence="2" key="1">
    <citation type="submission" date="2019-08" db="EMBL/GenBank/DDBJ databases">
        <title>The complete genome of Acinetobacter defluvii strain WCHAD010030.</title>
        <authorList>
            <person name="Hu Y."/>
            <person name="Qin J."/>
            <person name="Feng Y."/>
            <person name="Zong Z."/>
        </authorList>
    </citation>
    <scope>NUCLEOTIDE SEQUENCE</scope>
    <source>
        <strain evidence="2">WCHA30</strain>
    </source>
</reference>
<keyword evidence="1" id="KW-0812">Transmembrane</keyword>
<keyword evidence="1" id="KW-1133">Transmembrane helix</keyword>
<dbReference type="EMBL" id="CP029397">
    <property type="protein sequence ID" value="AWL29091.1"/>
    <property type="molecule type" value="Genomic_DNA"/>
</dbReference>